<evidence type="ECO:0000313" key="2">
    <source>
        <dbReference type="EMBL" id="AFX99454.1"/>
    </source>
</evidence>
<keyword evidence="3" id="KW-1185">Reference proteome</keyword>
<sequence>MLVNGITKLCVIEYIAVINSRLIVYYLALLPFNIKNYIKCT</sequence>
<dbReference type="AlphaFoldDB" id="K7YSG6"/>
<dbReference type="KEGG" id="thal:A1OE_1281"/>
<organism evidence="2 3">
    <name type="scientific">Candidatus Endolissoclinum faulkneri L2</name>
    <dbReference type="NCBI Taxonomy" id="1193729"/>
    <lineage>
        <taxon>Bacteria</taxon>
        <taxon>Pseudomonadati</taxon>
        <taxon>Pseudomonadota</taxon>
        <taxon>Alphaproteobacteria</taxon>
        <taxon>Rhodospirillales</taxon>
        <taxon>Rhodospirillaceae</taxon>
        <taxon>Candidatus Endolissoclinum</taxon>
    </lineage>
</organism>
<accession>K7YSG6</accession>
<evidence type="ECO:0000313" key="3">
    <source>
        <dbReference type="Proteomes" id="UP000010077"/>
    </source>
</evidence>
<keyword evidence="1" id="KW-0812">Transmembrane</keyword>
<dbReference type="STRING" id="1193729.A1OE_1281"/>
<dbReference type="EMBL" id="CP003539">
    <property type="protein sequence ID" value="AFX99454.1"/>
    <property type="molecule type" value="Genomic_DNA"/>
</dbReference>
<gene>
    <name evidence="2" type="ORF">A1OE_1281</name>
</gene>
<evidence type="ECO:0000256" key="1">
    <source>
        <dbReference type="SAM" id="Phobius"/>
    </source>
</evidence>
<keyword evidence="1" id="KW-1133">Transmembrane helix</keyword>
<proteinExistence type="predicted"/>
<keyword evidence="1" id="KW-0472">Membrane</keyword>
<reference evidence="2 3" key="1">
    <citation type="journal article" date="2012" name="Proc. Natl. Acad. Sci. U.S.A.">
        <title>Genome streamlining and chemical defense in a coral reef symbiosis.</title>
        <authorList>
            <person name="Kwan J.C."/>
            <person name="Donia M.S."/>
            <person name="Han A.W."/>
            <person name="Hirose E."/>
            <person name="Haygood M.G."/>
            <person name="Schmidt E.W."/>
        </authorList>
    </citation>
    <scope>NUCLEOTIDE SEQUENCE [LARGE SCALE GENOMIC DNA]</scope>
    <source>
        <strain evidence="2 3">L2</strain>
    </source>
</reference>
<name>K7YSG6_9PROT</name>
<feature type="transmembrane region" description="Helical" evidence="1">
    <location>
        <begin position="6"/>
        <end position="29"/>
    </location>
</feature>
<dbReference type="Proteomes" id="UP000010077">
    <property type="component" value="Chromosome"/>
</dbReference>
<protein>
    <submittedName>
        <fullName evidence="2">Uncharacterized protein</fullName>
    </submittedName>
</protein>
<dbReference type="HOGENOM" id="CLU_3267275_0_0_5"/>